<proteinExistence type="inferred from homology"/>
<dbReference type="FunFam" id="1.10.3730.20:FF:000010">
    <property type="entry name" value="EamA family transporter"/>
    <property type="match status" value="1"/>
</dbReference>
<feature type="transmembrane region" description="Helical" evidence="3">
    <location>
        <begin position="35"/>
        <end position="54"/>
    </location>
</feature>
<feature type="transmembrane region" description="Helical" evidence="3">
    <location>
        <begin position="240"/>
        <end position="259"/>
    </location>
</feature>
<comment type="similarity">
    <text evidence="2">Belongs to the EamA transporter family.</text>
</comment>
<dbReference type="PANTHER" id="PTHR22911">
    <property type="entry name" value="ACYL-MALONYL CONDENSING ENZYME-RELATED"/>
    <property type="match status" value="1"/>
</dbReference>
<evidence type="ECO:0000256" key="3">
    <source>
        <dbReference type="SAM" id="Phobius"/>
    </source>
</evidence>
<accession>A0A0F7EJW8</accession>
<feature type="transmembrane region" description="Helical" evidence="3">
    <location>
        <begin position="66"/>
        <end position="83"/>
    </location>
</feature>
<feature type="transmembrane region" description="Helical" evidence="3">
    <location>
        <begin position="151"/>
        <end position="169"/>
    </location>
</feature>
<feature type="transmembrane region" description="Helical" evidence="3">
    <location>
        <begin position="7"/>
        <end position="29"/>
    </location>
</feature>
<keyword evidence="5" id="KW-0614">Plasmid</keyword>
<evidence type="ECO:0000259" key="4">
    <source>
        <dbReference type="Pfam" id="PF00892"/>
    </source>
</evidence>
<feature type="transmembrane region" description="Helical" evidence="3">
    <location>
        <begin position="210"/>
        <end position="228"/>
    </location>
</feature>
<geneLocation type="plasmid" evidence="5">
    <name>unnamed2</name>
</geneLocation>
<feature type="transmembrane region" description="Helical" evidence="3">
    <location>
        <begin position="265"/>
        <end position="282"/>
    </location>
</feature>
<gene>
    <name evidence="5" type="ORF">EX87_22550</name>
</gene>
<protein>
    <submittedName>
        <fullName evidence="5">Transporter</fullName>
    </submittedName>
</protein>
<organism evidence="5">
    <name type="scientific">Brevibacillus laterosporus</name>
    <name type="common">Bacillus laterosporus</name>
    <dbReference type="NCBI Taxonomy" id="1465"/>
    <lineage>
        <taxon>Bacteria</taxon>
        <taxon>Bacillati</taxon>
        <taxon>Bacillota</taxon>
        <taxon>Bacilli</taxon>
        <taxon>Bacillales</taxon>
        <taxon>Paenibacillaceae</taxon>
        <taxon>Brevibacillus</taxon>
    </lineage>
</organism>
<dbReference type="PANTHER" id="PTHR22911:SF102">
    <property type="entry name" value="MEMBRANE PROTEIN"/>
    <property type="match status" value="1"/>
</dbReference>
<feature type="transmembrane region" description="Helical" evidence="3">
    <location>
        <begin position="89"/>
        <end position="113"/>
    </location>
</feature>
<sequence length="294" mass="32736">MMNIRAFIQMFISMTIFGSVGFFSVLTGLSALELVFIRCICATVFLGSIWFITGTYSKEQWSKKELVRVSFCGIANLLNWIFLFKSFELISITVAISLYHLAPMIVLLVGSFLFREKLTILSILAISVCFVGTIFIIGVDGDLSNASFQMTGFLYAILAALFYAVTMILGKSIQQASVYATTFIQTAIGAICLLPFIHYHVFLDLTPQNWAYAIITGIIHTGVVYLLFFDSVRKLSTRTISGMVFLDPAVAILLDVIIIGFRPNMIQTVGILLIFIGMLYTLKKPKQQNTANIM</sequence>
<name>A0A0F7EJW8_BRELA</name>
<evidence type="ECO:0000256" key="1">
    <source>
        <dbReference type="ARBA" id="ARBA00004127"/>
    </source>
</evidence>
<comment type="subcellular location">
    <subcellularLocation>
        <location evidence="1">Endomembrane system</location>
        <topology evidence="1">Multi-pass membrane protein</topology>
    </subcellularLocation>
</comment>
<dbReference type="InterPro" id="IPR037185">
    <property type="entry name" value="EmrE-like"/>
</dbReference>
<feature type="transmembrane region" description="Helical" evidence="3">
    <location>
        <begin position="120"/>
        <end position="139"/>
    </location>
</feature>
<dbReference type="AlphaFoldDB" id="A0A0F7EJW8"/>
<evidence type="ECO:0000256" key="2">
    <source>
        <dbReference type="ARBA" id="ARBA00007362"/>
    </source>
</evidence>
<keyword evidence="3" id="KW-0812">Transmembrane</keyword>
<keyword evidence="3" id="KW-1133">Transmembrane helix</keyword>
<dbReference type="Pfam" id="PF00892">
    <property type="entry name" value="EamA"/>
    <property type="match status" value="2"/>
</dbReference>
<evidence type="ECO:0000313" key="5">
    <source>
        <dbReference type="EMBL" id="AKF96309.1"/>
    </source>
</evidence>
<dbReference type="GO" id="GO:0016020">
    <property type="term" value="C:membrane"/>
    <property type="evidence" value="ECO:0007669"/>
    <property type="project" value="InterPro"/>
</dbReference>
<feature type="domain" description="EamA" evidence="4">
    <location>
        <begin position="151"/>
        <end position="281"/>
    </location>
</feature>
<keyword evidence="3" id="KW-0472">Membrane</keyword>
<reference evidence="5" key="1">
    <citation type="submission" date="2015-03" db="EMBL/GenBank/DDBJ databases">
        <title>MIGS Cultured Bacterial/Archaeal sample from Brevibacillus laterosporus.</title>
        <authorList>
            <person name="Zeng D."/>
            <person name="Zhu L."/>
            <person name="Dong G."/>
            <person name="Ye W."/>
            <person name="Ren D."/>
            <person name="Wu L."/>
            <person name="Xu J."/>
            <person name="Li G."/>
            <person name="Guo L."/>
        </authorList>
    </citation>
    <scope>NUCLEOTIDE SEQUENCE</scope>
    <source>
        <strain evidence="5">B9</strain>
        <plasmid evidence="5">unnamed2</plasmid>
    </source>
</reference>
<feature type="domain" description="EamA" evidence="4">
    <location>
        <begin position="7"/>
        <end position="137"/>
    </location>
</feature>
<dbReference type="EMBL" id="CP011076">
    <property type="protein sequence ID" value="AKF96309.1"/>
    <property type="molecule type" value="Genomic_DNA"/>
</dbReference>
<dbReference type="InterPro" id="IPR000620">
    <property type="entry name" value="EamA_dom"/>
</dbReference>
<dbReference type="SUPFAM" id="SSF103481">
    <property type="entry name" value="Multidrug resistance efflux transporter EmrE"/>
    <property type="match status" value="2"/>
</dbReference>
<feature type="transmembrane region" description="Helical" evidence="3">
    <location>
        <begin position="176"/>
        <end position="198"/>
    </location>
</feature>